<dbReference type="InterPro" id="IPR001119">
    <property type="entry name" value="SLH_dom"/>
</dbReference>
<dbReference type="PANTHER" id="PTHR43308:SF1">
    <property type="entry name" value="OUTER MEMBRANE PROTEIN ALPHA"/>
    <property type="match status" value="1"/>
</dbReference>
<dbReference type="PROSITE" id="PS51272">
    <property type="entry name" value="SLH"/>
    <property type="match status" value="1"/>
</dbReference>
<dbReference type="Pfam" id="PF00395">
    <property type="entry name" value="SLH"/>
    <property type="match status" value="1"/>
</dbReference>
<comment type="caution">
    <text evidence="3">The sequence shown here is derived from an EMBL/GenBank/DDBJ whole genome shotgun (WGS) entry which is preliminary data.</text>
</comment>
<dbReference type="EMBL" id="BAABRP010000001">
    <property type="protein sequence ID" value="GAA5511504.1"/>
    <property type="molecule type" value="Genomic_DNA"/>
</dbReference>
<dbReference type="InterPro" id="IPR011250">
    <property type="entry name" value="OMP/PagP_B-barrel"/>
</dbReference>
<gene>
    <name evidence="3" type="ORF">Dcar01_00215</name>
</gene>
<accession>A0ABP9W2C5</accession>
<feature type="domain" description="SLH" evidence="2">
    <location>
        <begin position="48"/>
        <end position="111"/>
    </location>
</feature>
<dbReference type="Proteomes" id="UP001401887">
    <property type="component" value="Unassembled WGS sequence"/>
</dbReference>
<protein>
    <recommendedName>
        <fullName evidence="2">SLH domain-containing protein</fullName>
    </recommendedName>
</protein>
<evidence type="ECO:0000256" key="1">
    <source>
        <dbReference type="SAM" id="SignalP"/>
    </source>
</evidence>
<evidence type="ECO:0000259" key="2">
    <source>
        <dbReference type="PROSITE" id="PS51272"/>
    </source>
</evidence>
<feature type="signal peptide" evidence="1">
    <location>
        <begin position="1"/>
        <end position="20"/>
    </location>
</feature>
<evidence type="ECO:0000313" key="3">
    <source>
        <dbReference type="EMBL" id="GAA5511504.1"/>
    </source>
</evidence>
<evidence type="ECO:0000313" key="4">
    <source>
        <dbReference type="Proteomes" id="UP001401887"/>
    </source>
</evidence>
<keyword evidence="1" id="KW-0732">Signal</keyword>
<dbReference type="InterPro" id="IPR051465">
    <property type="entry name" value="Cell_Envelope_Struct_Comp"/>
</dbReference>
<proteinExistence type="predicted"/>
<dbReference type="PANTHER" id="PTHR43308">
    <property type="entry name" value="OUTER MEMBRANE PROTEIN ALPHA-RELATED"/>
    <property type="match status" value="1"/>
</dbReference>
<dbReference type="Gene3D" id="1.20.5.340">
    <property type="match status" value="1"/>
</dbReference>
<name>A0ABP9W2C5_9DEIO</name>
<organism evidence="3 4">
    <name type="scientific">Deinococcus carri</name>
    <dbReference type="NCBI Taxonomy" id="1211323"/>
    <lineage>
        <taxon>Bacteria</taxon>
        <taxon>Thermotogati</taxon>
        <taxon>Deinococcota</taxon>
        <taxon>Deinococci</taxon>
        <taxon>Deinococcales</taxon>
        <taxon>Deinococcaceae</taxon>
        <taxon>Deinococcus</taxon>
    </lineage>
</organism>
<dbReference type="Gene3D" id="2.40.160.20">
    <property type="match status" value="1"/>
</dbReference>
<dbReference type="RefSeq" id="WP_345459578.1">
    <property type="nucleotide sequence ID" value="NZ_BAABRP010000001.1"/>
</dbReference>
<dbReference type="SUPFAM" id="SSF56925">
    <property type="entry name" value="OMPA-like"/>
    <property type="match status" value="1"/>
</dbReference>
<feature type="chain" id="PRO_5046612022" description="SLH domain-containing protein" evidence="1">
    <location>
        <begin position="21"/>
        <end position="423"/>
    </location>
</feature>
<sequence length="423" mass="42999">MHKSLMIASTLALSLGVASAQTTTPTPVTPTTAPATTTPATTTTAATQVTTFTDVPAGHWAKDAVDVITQRGLIQGFPDGTFRGNENLTRYQAALIFYRLLQTGALSSGSLSQTDLATITRGMQEVSTELAAISTRVTDLERLSADQQARITALEERITALGTGAAGADVTALTARIDALEAAVRNIPAGPQGPAGPAGPAGAAANTAALEQRIAALEQRATTTGTTTTTTGTVTTDTTPTTVVIDNTTNTNVANGVTRGNLYAGVNVGASSAGNTTCTLGSGGRAVNYCASFGGMIGSTQIVGPLGARIAADYKPGRNAISADVNATFGLNTGSNIQPYVGVGLGLTSSTNRAPNTTNNVTDTYVNGLVGVDFQVTNSIAAFVEGNGRYYLSNKGTGALTNSTTATDRGFVPAVKAGLKFYF</sequence>
<reference evidence="3 4" key="1">
    <citation type="submission" date="2024-02" db="EMBL/GenBank/DDBJ databases">
        <title>Deinococcus carri NBRC 110142.</title>
        <authorList>
            <person name="Ichikawa N."/>
            <person name="Katano-Makiyama Y."/>
            <person name="Hidaka K."/>
        </authorList>
    </citation>
    <scope>NUCLEOTIDE SEQUENCE [LARGE SCALE GENOMIC DNA]</scope>
    <source>
        <strain evidence="3 4">NBRC 110142</strain>
    </source>
</reference>
<keyword evidence="4" id="KW-1185">Reference proteome</keyword>